<dbReference type="Pfam" id="PF08240">
    <property type="entry name" value="ADH_N"/>
    <property type="match status" value="1"/>
</dbReference>
<dbReference type="InterPro" id="IPR052711">
    <property type="entry name" value="Zinc_ADH-like"/>
</dbReference>
<dbReference type="PANTHER" id="PTHR45033">
    <property type="match status" value="1"/>
</dbReference>
<dbReference type="Gene3D" id="3.90.180.10">
    <property type="entry name" value="Medium-chain alcohol dehydrogenases, catalytic domain"/>
    <property type="match status" value="1"/>
</dbReference>
<accession>A0A937AIF1</accession>
<dbReference type="Gene3D" id="3.40.50.720">
    <property type="entry name" value="NAD(P)-binding Rossmann-like Domain"/>
    <property type="match status" value="1"/>
</dbReference>
<dbReference type="SUPFAM" id="SSF51735">
    <property type="entry name" value="NAD(P)-binding Rossmann-fold domains"/>
    <property type="match status" value="1"/>
</dbReference>
<dbReference type="InterPro" id="IPR020843">
    <property type="entry name" value="ER"/>
</dbReference>
<dbReference type="AlphaFoldDB" id="A0A937AIF1"/>
<feature type="domain" description="Enoyl reductase (ER)" evidence="1">
    <location>
        <begin position="10"/>
        <end position="328"/>
    </location>
</feature>
<sequence length="330" mass="36372">MKTLIIEDAGKVSFTEKQKPTASKGQVLIKIKAVALNHRDQYIREGKYPGINYGTTLGADACGQVIELGEEVDNKWLNKEVVINPNIEWGDNPRVQSKNYHILGTPTDGVFAEFVAIDENKIAEKPKHMSHEEAAALPLAGMTAFRALFHHGQLETSQKVLISGVGGGVAQFAFQFALASTSEVYVTSGNAEKRAKCIELGAKGAFNYKEEDWTKQAKEQAGGFDLVIDSAGGSGLNDFIKLMKPAGRIVFYGATTGKPKDLDLFRMFWNQITLQGSTMASDQEFHQMIEFVNTHKIKPIIDSTVAFDEIISQFDKMKEGKQFGKLVAKF</sequence>
<dbReference type="SUPFAM" id="SSF50129">
    <property type="entry name" value="GroES-like"/>
    <property type="match status" value="1"/>
</dbReference>
<organism evidence="2 3">
    <name type="scientific">Marivirga atlantica</name>
    <dbReference type="NCBI Taxonomy" id="1548457"/>
    <lineage>
        <taxon>Bacteria</taxon>
        <taxon>Pseudomonadati</taxon>
        <taxon>Bacteroidota</taxon>
        <taxon>Cytophagia</taxon>
        <taxon>Cytophagales</taxon>
        <taxon>Marivirgaceae</taxon>
        <taxon>Marivirga</taxon>
    </lineage>
</organism>
<evidence type="ECO:0000313" key="2">
    <source>
        <dbReference type="EMBL" id="MBL0766119.1"/>
    </source>
</evidence>
<dbReference type="InterPro" id="IPR011032">
    <property type="entry name" value="GroES-like_sf"/>
</dbReference>
<dbReference type="InterPro" id="IPR013149">
    <property type="entry name" value="ADH-like_C"/>
</dbReference>
<protein>
    <submittedName>
        <fullName evidence="2">Zinc-binding dehydrogenase</fullName>
    </submittedName>
</protein>
<dbReference type="GO" id="GO:0016491">
    <property type="term" value="F:oxidoreductase activity"/>
    <property type="evidence" value="ECO:0007669"/>
    <property type="project" value="InterPro"/>
</dbReference>
<comment type="caution">
    <text evidence="2">The sequence shown here is derived from an EMBL/GenBank/DDBJ whole genome shotgun (WGS) entry which is preliminary data.</text>
</comment>
<proteinExistence type="predicted"/>
<keyword evidence="3" id="KW-1185">Reference proteome</keyword>
<dbReference type="InterPro" id="IPR013154">
    <property type="entry name" value="ADH-like_N"/>
</dbReference>
<gene>
    <name evidence="2" type="ORF">JKP34_12705</name>
</gene>
<dbReference type="PANTHER" id="PTHR45033:SF3">
    <property type="entry name" value="DEHYDROGENASE, PUTATIVE (AFU_ORTHOLOGUE AFUA_2G13270)-RELATED"/>
    <property type="match status" value="1"/>
</dbReference>
<name>A0A937AIF1_9BACT</name>
<evidence type="ECO:0000313" key="3">
    <source>
        <dbReference type="Proteomes" id="UP000642920"/>
    </source>
</evidence>
<reference evidence="2" key="1">
    <citation type="submission" date="2021-01" db="EMBL/GenBank/DDBJ databases">
        <title>Marivirga sp. nov., isolated from intertidal surface sediments.</title>
        <authorList>
            <person name="Zhang M."/>
        </authorList>
    </citation>
    <scope>NUCLEOTIDE SEQUENCE</scope>
    <source>
        <strain evidence="2">SM1354</strain>
    </source>
</reference>
<dbReference type="InterPro" id="IPR036291">
    <property type="entry name" value="NAD(P)-bd_dom_sf"/>
</dbReference>
<dbReference type="Proteomes" id="UP000642920">
    <property type="component" value="Unassembled WGS sequence"/>
</dbReference>
<dbReference type="SMART" id="SM00829">
    <property type="entry name" value="PKS_ER"/>
    <property type="match status" value="1"/>
</dbReference>
<dbReference type="RefSeq" id="WP_201922024.1">
    <property type="nucleotide sequence ID" value="NZ_JAERQG010000003.1"/>
</dbReference>
<dbReference type="EMBL" id="JAERQG010000003">
    <property type="protein sequence ID" value="MBL0766119.1"/>
    <property type="molecule type" value="Genomic_DNA"/>
</dbReference>
<dbReference type="Pfam" id="PF00107">
    <property type="entry name" value="ADH_zinc_N"/>
    <property type="match status" value="1"/>
</dbReference>
<evidence type="ECO:0000259" key="1">
    <source>
        <dbReference type="SMART" id="SM00829"/>
    </source>
</evidence>